<protein>
    <recommendedName>
        <fullName evidence="2">Fibronectin type-III domain-containing protein</fullName>
    </recommendedName>
</protein>
<dbReference type="AlphaFoldDB" id="A0A504Y7E0"/>
<reference evidence="3 4" key="1">
    <citation type="submission" date="2019-04" db="EMBL/GenBank/DDBJ databases">
        <title>Annotation for the trematode Fasciola gigantica.</title>
        <authorList>
            <person name="Choi Y.-J."/>
        </authorList>
    </citation>
    <scope>NUCLEOTIDE SEQUENCE [LARGE SCALE GENOMIC DNA]</scope>
    <source>
        <strain evidence="3">Uganda_cow_1</strain>
    </source>
</reference>
<evidence type="ECO:0000313" key="4">
    <source>
        <dbReference type="Proteomes" id="UP000316759"/>
    </source>
</evidence>
<gene>
    <name evidence="3" type="ORF">FGIG_09518</name>
</gene>
<dbReference type="Pfam" id="PF00041">
    <property type="entry name" value="fn3"/>
    <property type="match status" value="1"/>
</dbReference>
<feature type="domain" description="Fibronectin type-III" evidence="2">
    <location>
        <begin position="1"/>
        <end position="94"/>
    </location>
</feature>
<keyword evidence="1" id="KW-0812">Transmembrane</keyword>
<evidence type="ECO:0000256" key="1">
    <source>
        <dbReference type="SAM" id="Phobius"/>
    </source>
</evidence>
<keyword evidence="1" id="KW-1133">Transmembrane helix</keyword>
<evidence type="ECO:0000259" key="2">
    <source>
        <dbReference type="PROSITE" id="PS50853"/>
    </source>
</evidence>
<dbReference type="EMBL" id="SUNJ01015062">
    <property type="protein sequence ID" value="TPP56059.1"/>
    <property type="molecule type" value="Genomic_DNA"/>
</dbReference>
<evidence type="ECO:0000313" key="3">
    <source>
        <dbReference type="EMBL" id="TPP56059.1"/>
    </source>
</evidence>
<dbReference type="PROSITE" id="PS50853">
    <property type="entry name" value="FN3"/>
    <property type="match status" value="1"/>
</dbReference>
<feature type="transmembrane region" description="Helical" evidence="1">
    <location>
        <begin position="102"/>
        <end position="124"/>
    </location>
</feature>
<sequence>PQNVNIVHVNDTSHQISWTKVLGFPTKCQIYYEIRVGAVSGIWNNTYQTADNQMVLSNLNHSEKYEYYVRSRTIRDDVLSEFAEAVSLANAPYDSRVLIQNGTFVVIALVLLVLSGFIVGLCLFDKCRSTDEELLPLVVNQNRSGSRHF</sequence>
<feature type="non-terminal residue" evidence="3">
    <location>
        <position position="1"/>
    </location>
</feature>
<dbReference type="Proteomes" id="UP000316759">
    <property type="component" value="Unassembled WGS sequence"/>
</dbReference>
<name>A0A504Y7E0_FASGI</name>
<keyword evidence="1" id="KW-0472">Membrane</keyword>
<proteinExistence type="predicted"/>
<keyword evidence="4" id="KW-1185">Reference proteome</keyword>
<accession>A0A504Y7E0</accession>
<dbReference type="Gene3D" id="2.60.40.10">
    <property type="entry name" value="Immunoglobulins"/>
    <property type="match status" value="1"/>
</dbReference>
<dbReference type="InterPro" id="IPR003961">
    <property type="entry name" value="FN3_dom"/>
</dbReference>
<dbReference type="InterPro" id="IPR036116">
    <property type="entry name" value="FN3_sf"/>
</dbReference>
<dbReference type="CDD" id="cd00063">
    <property type="entry name" value="FN3"/>
    <property type="match status" value="1"/>
</dbReference>
<comment type="caution">
    <text evidence="3">The sequence shown here is derived from an EMBL/GenBank/DDBJ whole genome shotgun (WGS) entry which is preliminary data.</text>
</comment>
<organism evidence="3 4">
    <name type="scientific">Fasciola gigantica</name>
    <name type="common">Giant liver fluke</name>
    <dbReference type="NCBI Taxonomy" id="46835"/>
    <lineage>
        <taxon>Eukaryota</taxon>
        <taxon>Metazoa</taxon>
        <taxon>Spiralia</taxon>
        <taxon>Lophotrochozoa</taxon>
        <taxon>Platyhelminthes</taxon>
        <taxon>Trematoda</taxon>
        <taxon>Digenea</taxon>
        <taxon>Plagiorchiida</taxon>
        <taxon>Echinostomata</taxon>
        <taxon>Echinostomatoidea</taxon>
        <taxon>Fasciolidae</taxon>
        <taxon>Fasciola</taxon>
    </lineage>
</organism>
<dbReference type="InterPro" id="IPR013783">
    <property type="entry name" value="Ig-like_fold"/>
</dbReference>
<dbReference type="SUPFAM" id="SSF49265">
    <property type="entry name" value="Fibronectin type III"/>
    <property type="match status" value="1"/>
</dbReference>